<feature type="transmembrane region" description="Helical" evidence="7">
    <location>
        <begin position="109"/>
        <end position="126"/>
    </location>
</feature>
<feature type="transmembrane region" description="Helical" evidence="7">
    <location>
        <begin position="171"/>
        <end position="192"/>
    </location>
</feature>
<evidence type="ECO:0000259" key="8">
    <source>
        <dbReference type="PROSITE" id="PS50928"/>
    </source>
</evidence>
<keyword evidence="3" id="KW-1003">Cell membrane</keyword>
<dbReference type="AlphaFoldDB" id="A0A4R4F950"/>
<dbReference type="EMBL" id="SMMX01000032">
    <property type="protein sequence ID" value="TDA20127.1"/>
    <property type="molecule type" value="Genomic_DNA"/>
</dbReference>
<name>A0A4R4F950_9FIRM</name>
<comment type="similarity">
    <text evidence="7">Belongs to the binding-protein-dependent transport system permease family.</text>
</comment>
<dbReference type="GO" id="GO:0005886">
    <property type="term" value="C:plasma membrane"/>
    <property type="evidence" value="ECO:0007669"/>
    <property type="project" value="UniProtKB-SubCell"/>
</dbReference>
<dbReference type="InterPro" id="IPR000515">
    <property type="entry name" value="MetI-like"/>
</dbReference>
<feature type="transmembrane region" description="Helical" evidence="7">
    <location>
        <begin position="204"/>
        <end position="224"/>
    </location>
</feature>
<dbReference type="InterPro" id="IPR035906">
    <property type="entry name" value="MetI-like_sf"/>
</dbReference>
<keyword evidence="6 7" id="KW-0472">Membrane</keyword>
<dbReference type="Gene3D" id="1.10.3720.10">
    <property type="entry name" value="MetI-like"/>
    <property type="match status" value="1"/>
</dbReference>
<feature type="transmembrane region" description="Helical" evidence="7">
    <location>
        <begin position="76"/>
        <end position="97"/>
    </location>
</feature>
<organism evidence="9 10">
    <name type="scientific">Extibacter muris</name>
    <dbReference type="NCBI Taxonomy" id="1796622"/>
    <lineage>
        <taxon>Bacteria</taxon>
        <taxon>Bacillati</taxon>
        <taxon>Bacillota</taxon>
        <taxon>Clostridia</taxon>
        <taxon>Lachnospirales</taxon>
        <taxon>Lachnospiraceae</taxon>
        <taxon>Extibacter</taxon>
    </lineage>
</organism>
<feature type="transmembrane region" description="Helical" evidence="7">
    <location>
        <begin position="12"/>
        <end position="40"/>
    </location>
</feature>
<gene>
    <name evidence="9" type="ORF">E1963_18735</name>
</gene>
<proteinExistence type="inferred from homology"/>
<evidence type="ECO:0000256" key="3">
    <source>
        <dbReference type="ARBA" id="ARBA00022475"/>
    </source>
</evidence>
<comment type="caution">
    <text evidence="9">The sequence shown here is derived from an EMBL/GenBank/DDBJ whole genome shotgun (WGS) entry which is preliminary data.</text>
</comment>
<keyword evidence="10" id="KW-1185">Reference proteome</keyword>
<dbReference type="InterPro" id="IPR051393">
    <property type="entry name" value="ABC_transporter_permease"/>
</dbReference>
<dbReference type="RefSeq" id="WP_132281502.1">
    <property type="nucleotide sequence ID" value="NZ_JAOBST010000076.1"/>
</dbReference>
<comment type="subcellular location">
    <subcellularLocation>
        <location evidence="1 7">Cell membrane</location>
        <topology evidence="1 7">Multi-pass membrane protein</topology>
    </subcellularLocation>
</comment>
<evidence type="ECO:0000256" key="5">
    <source>
        <dbReference type="ARBA" id="ARBA00022989"/>
    </source>
</evidence>
<dbReference type="Pfam" id="PF00528">
    <property type="entry name" value="BPD_transp_1"/>
    <property type="match status" value="1"/>
</dbReference>
<dbReference type="CDD" id="cd06261">
    <property type="entry name" value="TM_PBP2"/>
    <property type="match status" value="1"/>
</dbReference>
<evidence type="ECO:0000313" key="9">
    <source>
        <dbReference type="EMBL" id="TDA20127.1"/>
    </source>
</evidence>
<evidence type="ECO:0000256" key="7">
    <source>
        <dbReference type="RuleBase" id="RU363032"/>
    </source>
</evidence>
<evidence type="ECO:0000256" key="4">
    <source>
        <dbReference type="ARBA" id="ARBA00022692"/>
    </source>
</evidence>
<sequence length="295" mass="32072">MEKKHSGIKSLAPYAYITPITIILVTFVLGSVIISIALGFTKYNIMTEPVFSGLDNYRRLMSDSKFMKALKNTLELVVIIVPLQTVSGILVSAFLVANRKKILGKLANCIVFIPVLCADAVAGVVWREFLNGKLPAVEQFFGLFGVDPSMLLGDSGKALVVVGLVAVWKYMGYYVVIYSSGLLSISGACYEAAKVDGAGRLRCFFSITLPMLKPMIILAVFLSLTNSLRCFDLIFNLTGGGPNNATTTLVLYAYTSCFGSSKAGYAMAISNMLFTVVLVIALMQKMLMRRDVSEI</sequence>
<dbReference type="PROSITE" id="PS50928">
    <property type="entry name" value="ABC_TM1"/>
    <property type="match status" value="1"/>
</dbReference>
<evidence type="ECO:0000256" key="6">
    <source>
        <dbReference type="ARBA" id="ARBA00023136"/>
    </source>
</evidence>
<evidence type="ECO:0000256" key="2">
    <source>
        <dbReference type="ARBA" id="ARBA00022448"/>
    </source>
</evidence>
<keyword evidence="5 7" id="KW-1133">Transmembrane helix</keyword>
<accession>A0A4R4F950</accession>
<keyword evidence="4 7" id="KW-0812">Transmembrane</keyword>
<feature type="transmembrane region" description="Helical" evidence="7">
    <location>
        <begin position="263"/>
        <end position="283"/>
    </location>
</feature>
<dbReference type="SUPFAM" id="SSF161098">
    <property type="entry name" value="MetI-like"/>
    <property type="match status" value="1"/>
</dbReference>
<dbReference type="PANTHER" id="PTHR30193">
    <property type="entry name" value="ABC TRANSPORTER PERMEASE PROTEIN"/>
    <property type="match status" value="1"/>
</dbReference>
<evidence type="ECO:0000313" key="10">
    <source>
        <dbReference type="Proteomes" id="UP000295710"/>
    </source>
</evidence>
<evidence type="ECO:0000256" key="1">
    <source>
        <dbReference type="ARBA" id="ARBA00004651"/>
    </source>
</evidence>
<keyword evidence="2 7" id="KW-0813">Transport</keyword>
<dbReference type="PANTHER" id="PTHR30193:SF37">
    <property type="entry name" value="INNER MEMBRANE ABC TRANSPORTER PERMEASE PROTEIN YCJO"/>
    <property type="match status" value="1"/>
</dbReference>
<dbReference type="Proteomes" id="UP000295710">
    <property type="component" value="Unassembled WGS sequence"/>
</dbReference>
<protein>
    <submittedName>
        <fullName evidence="9">Sugar ABC transporter permease</fullName>
    </submittedName>
</protein>
<dbReference type="GO" id="GO:0055085">
    <property type="term" value="P:transmembrane transport"/>
    <property type="evidence" value="ECO:0007669"/>
    <property type="project" value="InterPro"/>
</dbReference>
<feature type="domain" description="ABC transmembrane type-1" evidence="8">
    <location>
        <begin position="70"/>
        <end position="284"/>
    </location>
</feature>
<reference evidence="9 10" key="1">
    <citation type="journal article" date="2016" name="Nat. Microbiol.">
        <title>The Mouse Intestinal Bacterial Collection (miBC) provides host-specific insight into cultured diversity and functional potential of the gut microbiota.</title>
        <authorList>
            <person name="Lagkouvardos I."/>
            <person name="Pukall R."/>
            <person name="Abt B."/>
            <person name="Foesel B.U."/>
            <person name="Meier-Kolthoff J.P."/>
            <person name="Kumar N."/>
            <person name="Bresciani A."/>
            <person name="Martinez I."/>
            <person name="Just S."/>
            <person name="Ziegler C."/>
            <person name="Brugiroux S."/>
            <person name="Garzetti D."/>
            <person name="Wenning M."/>
            <person name="Bui T.P."/>
            <person name="Wang J."/>
            <person name="Hugenholtz F."/>
            <person name="Plugge C.M."/>
            <person name="Peterson D.A."/>
            <person name="Hornef M.W."/>
            <person name="Baines J.F."/>
            <person name="Smidt H."/>
            <person name="Walter J."/>
            <person name="Kristiansen K."/>
            <person name="Nielsen H.B."/>
            <person name="Haller D."/>
            <person name="Overmann J."/>
            <person name="Stecher B."/>
            <person name="Clavel T."/>
        </authorList>
    </citation>
    <scope>NUCLEOTIDE SEQUENCE [LARGE SCALE GENOMIC DNA]</scope>
    <source>
        <strain evidence="9 10">DSM 28560</strain>
    </source>
</reference>